<dbReference type="KEGG" id="apre:CNX65_17100"/>
<reference evidence="1" key="1">
    <citation type="submission" date="2017-09" db="EMBL/GenBank/DDBJ databases">
        <title>Complete Genome Sequence of ansamitocin-producing Bacterium Actinosynnema pretiosum X47.</title>
        <authorList>
            <person name="Cao G."/>
            <person name="Zong G."/>
            <person name="Zhong C."/>
            <person name="Fu J."/>
        </authorList>
    </citation>
    <scope>NUCLEOTIDE SEQUENCE [LARGE SCALE GENOMIC DNA]</scope>
    <source>
        <strain evidence="1">X47</strain>
    </source>
</reference>
<keyword evidence="2" id="KW-1185">Reference proteome</keyword>
<protein>
    <submittedName>
        <fullName evidence="1">Uncharacterized protein</fullName>
    </submittedName>
</protein>
<evidence type="ECO:0000313" key="2">
    <source>
        <dbReference type="Proteomes" id="UP000218505"/>
    </source>
</evidence>
<dbReference type="AlphaFoldDB" id="A0A290Z737"/>
<dbReference type="RefSeq" id="WP_096494268.1">
    <property type="nucleotide sequence ID" value="NZ_CP023445.1"/>
</dbReference>
<accession>A0A290Z737</accession>
<sequence>MPDLVWDDVAELFEPDGMLLDAYVFDTTMADWQAFVDLVRSRGWWFAYGESGGWKRMPDRVETVHERRFDLGSSLYIRPVPEVTVRVYFFEVEEIELVLAPQEVQGQARLDVVCGFLRAVSRRLGKPMVLTPENGREHPLIGYDFATDSVVRMSPPRLAAVGRLRGPQVHRRQAGLRIMPV</sequence>
<evidence type="ECO:0000313" key="1">
    <source>
        <dbReference type="EMBL" id="ATE54783.1"/>
    </source>
</evidence>
<name>A0A290Z737_9PSEU</name>
<dbReference type="Proteomes" id="UP000218505">
    <property type="component" value="Chromosome"/>
</dbReference>
<proteinExistence type="predicted"/>
<dbReference type="EMBL" id="CP023445">
    <property type="protein sequence ID" value="ATE54783.1"/>
    <property type="molecule type" value="Genomic_DNA"/>
</dbReference>
<gene>
    <name evidence="1" type="ORF">CNX65_17100</name>
</gene>
<organism evidence="1 2">
    <name type="scientific">Actinosynnema pretiosum</name>
    <dbReference type="NCBI Taxonomy" id="42197"/>
    <lineage>
        <taxon>Bacteria</taxon>
        <taxon>Bacillati</taxon>
        <taxon>Actinomycetota</taxon>
        <taxon>Actinomycetes</taxon>
        <taxon>Pseudonocardiales</taxon>
        <taxon>Pseudonocardiaceae</taxon>
        <taxon>Actinosynnema</taxon>
    </lineage>
</organism>